<dbReference type="SMART" id="SM00271">
    <property type="entry name" value="DnaJ"/>
    <property type="match status" value="1"/>
</dbReference>
<evidence type="ECO:0000256" key="2">
    <source>
        <dbReference type="ARBA" id="ARBA00022737"/>
    </source>
</evidence>
<keyword evidence="11" id="KW-1185">Reference proteome</keyword>
<dbReference type="OMA" id="IVFHIVE"/>
<dbReference type="Gene3D" id="1.10.287.110">
    <property type="entry name" value="DnaJ domain"/>
    <property type="match status" value="1"/>
</dbReference>
<dbReference type="CDD" id="cd10747">
    <property type="entry name" value="DnaJ_C"/>
    <property type="match status" value="1"/>
</dbReference>
<evidence type="ECO:0000256" key="7">
    <source>
        <dbReference type="SAM" id="MobiDB-lite"/>
    </source>
</evidence>
<dbReference type="PRINTS" id="PR00625">
    <property type="entry name" value="JDOMAIN"/>
</dbReference>
<reference evidence="10 11" key="2">
    <citation type="journal article" date="2014" name="J. Gen. Appl. Microbiol.">
        <title>The early diverging ascomycetous budding yeast Saitoella complicata has three histone deacetylases belonging to the Clr6, Hos2, and Rpd3 lineages.</title>
        <authorList>
            <person name="Nishida H."/>
            <person name="Matsumoto T."/>
            <person name="Kondo S."/>
            <person name="Hamamoto M."/>
            <person name="Yoshikawa H."/>
        </authorList>
    </citation>
    <scope>NUCLEOTIDE SEQUENCE [LARGE SCALE GENOMIC DNA]</scope>
    <source>
        <strain evidence="10 11">NRRL Y-17804</strain>
    </source>
</reference>
<dbReference type="STRING" id="698492.A0A0E9N7K3"/>
<dbReference type="SUPFAM" id="SSF46565">
    <property type="entry name" value="Chaperone J-domain"/>
    <property type="match status" value="1"/>
</dbReference>
<dbReference type="PROSITE" id="PS50076">
    <property type="entry name" value="DNAJ_2"/>
    <property type="match status" value="1"/>
</dbReference>
<dbReference type="GO" id="GO:0005524">
    <property type="term" value="F:ATP binding"/>
    <property type="evidence" value="ECO:0007669"/>
    <property type="project" value="InterPro"/>
</dbReference>
<sequence>MVADTAYYDLLGISPDASSNEIKKAYHKLALETHPDKVPEPEREEAAEKFKDIQDAYDTLREPESREMYDEFGSDGGPGMGGGMGGGMDMDDLFEQMFGMGMGGMGGGYGPGREPHRGGRRGGKTPDAVQEYPVSLEDLYKGKTTRMAASRKVVCQHCSGTGGKKGAKEKKCGGCDGRGLKSAVSRDGMGQLRTMQVECDQCDGEGKKIPEAHACRKCKGKKVVDEKKILEIHVERGMRDGERIVLPGLADEQPGRETGDVIFKLRQKEHPDFARLGSDLRTTLKITLAESLCGFSRVVLTTLDGRGLRFTHPAGKVLRPGEVIIVKGEGMPRGRRSDDKGDLFLEVEVEFPPDNWVSDTSDLKKLATVLPDVKRAAEKGPEIVDDAEYVKGTFDGFGGEEADQQWETDDEDGEGPGVQCAQQ</sequence>
<evidence type="ECO:0000256" key="3">
    <source>
        <dbReference type="ARBA" id="ARBA00022771"/>
    </source>
</evidence>
<evidence type="ECO:0000256" key="4">
    <source>
        <dbReference type="ARBA" id="ARBA00022833"/>
    </source>
</evidence>
<dbReference type="PROSITE" id="PS51188">
    <property type="entry name" value="ZF_CR"/>
    <property type="match status" value="1"/>
</dbReference>
<dbReference type="FunFam" id="2.10.230.10:FF:000001">
    <property type="entry name" value="DnaJ subfamily A member 2"/>
    <property type="match status" value="1"/>
</dbReference>
<dbReference type="InterPro" id="IPR036410">
    <property type="entry name" value="HSP_DnaJ_Cys-rich_dom_sf"/>
</dbReference>
<name>A0A0E9N7K3_SAICN</name>
<keyword evidence="5" id="KW-0143">Chaperone</keyword>
<dbReference type="InterPro" id="IPR044713">
    <property type="entry name" value="DNJA1/2-like"/>
</dbReference>
<organism evidence="10 11">
    <name type="scientific">Saitoella complicata (strain BCRC 22490 / CBS 7301 / JCM 7358 / NBRC 10748 / NRRL Y-17804)</name>
    <dbReference type="NCBI Taxonomy" id="698492"/>
    <lineage>
        <taxon>Eukaryota</taxon>
        <taxon>Fungi</taxon>
        <taxon>Dikarya</taxon>
        <taxon>Ascomycota</taxon>
        <taxon>Taphrinomycotina</taxon>
        <taxon>Taphrinomycotina incertae sedis</taxon>
        <taxon>Saitoella</taxon>
    </lineage>
</organism>
<reference evidence="10 11" key="3">
    <citation type="journal article" date="2015" name="Genome Announc.">
        <title>Draft Genome Sequence of the Archiascomycetous Yeast Saitoella complicata.</title>
        <authorList>
            <person name="Yamauchi K."/>
            <person name="Kondo S."/>
            <person name="Hamamoto M."/>
            <person name="Takahashi Y."/>
            <person name="Ogura Y."/>
            <person name="Hayashi T."/>
            <person name="Nishida H."/>
        </authorList>
    </citation>
    <scope>NUCLEOTIDE SEQUENCE [LARGE SCALE GENOMIC DNA]</scope>
    <source>
        <strain evidence="10 11">NRRL Y-17804</strain>
    </source>
</reference>
<feature type="domain" description="CR-type" evidence="9">
    <location>
        <begin position="142"/>
        <end position="227"/>
    </location>
</feature>
<evidence type="ECO:0000256" key="6">
    <source>
        <dbReference type="PROSITE-ProRule" id="PRU00546"/>
    </source>
</evidence>
<keyword evidence="2" id="KW-0677">Repeat</keyword>
<dbReference type="Pfam" id="PF00226">
    <property type="entry name" value="DnaJ"/>
    <property type="match status" value="1"/>
</dbReference>
<dbReference type="GO" id="GO:0051082">
    <property type="term" value="F:unfolded protein binding"/>
    <property type="evidence" value="ECO:0007669"/>
    <property type="project" value="InterPro"/>
</dbReference>
<dbReference type="PANTHER" id="PTHR43888">
    <property type="entry name" value="DNAJ-LIKE-2, ISOFORM A-RELATED"/>
    <property type="match status" value="1"/>
</dbReference>
<evidence type="ECO:0008006" key="12">
    <source>
        <dbReference type="Google" id="ProtNLM"/>
    </source>
</evidence>
<feature type="region of interest" description="Disordered" evidence="7">
    <location>
        <begin position="394"/>
        <end position="423"/>
    </location>
</feature>
<dbReference type="GO" id="GO:0008270">
    <property type="term" value="F:zinc ion binding"/>
    <property type="evidence" value="ECO:0007669"/>
    <property type="project" value="UniProtKB-KW"/>
</dbReference>
<evidence type="ECO:0000259" key="9">
    <source>
        <dbReference type="PROSITE" id="PS51188"/>
    </source>
</evidence>
<feature type="region of interest" description="Disordered" evidence="7">
    <location>
        <begin position="108"/>
        <end position="130"/>
    </location>
</feature>
<dbReference type="Gene3D" id="2.60.260.20">
    <property type="entry name" value="Urease metallochaperone UreE, N-terminal domain"/>
    <property type="match status" value="2"/>
</dbReference>
<dbReference type="EMBL" id="BACD03000001">
    <property type="protein sequence ID" value="GAO45814.1"/>
    <property type="molecule type" value="Genomic_DNA"/>
</dbReference>
<dbReference type="Pfam" id="PF01556">
    <property type="entry name" value="DnaJ_C"/>
    <property type="match status" value="1"/>
</dbReference>
<feature type="zinc finger region" description="CR-type" evidence="6">
    <location>
        <begin position="142"/>
        <end position="227"/>
    </location>
</feature>
<evidence type="ECO:0000256" key="1">
    <source>
        <dbReference type="ARBA" id="ARBA00022723"/>
    </source>
</evidence>
<proteinExistence type="inferred from homology"/>
<dbReference type="GO" id="GO:0009408">
    <property type="term" value="P:response to heat"/>
    <property type="evidence" value="ECO:0007669"/>
    <property type="project" value="InterPro"/>
</dbReference>
<dbReference type="InterPro" id="IPR001305">
    <property type="entry name" value="HSP_DnaJ_Cys-rich_dom"/>
</dbReference>
<gene>
    <name evidence="10" type="ORF">G7K_0064-t1</name>
</gene>
<keyword evidence="3 6" id="KW-0863">Zinc-finger</keyword>
<comment type="caution">
    <text evidence="10">The sequence shown here is derived from an EMBL/GenBank/DDBJ whole genome shotgun (WGS) entry which is preliminary data.</text>
</comment>
<keyword evidence="1 6" id="KW-0479">Metal-binding</keyword>
<evidence type="ECO:0000259" key="8">
    <source>
        <dbReference type="PROSITE" id="PS50076"/>
    </source>
</evidence>
<dbReference type="RefSeq" id="XP_019025471.1">
    <property type="nucleotide sequence ID" value="XM_019169293.1"/>
</dbReference>
<dbReference type="InterPro" id="IPR036869">
    <property type="entry name" value="J_dom_sf"/>
</dbReference>
<dbReference type="SUPFAM" id="SSF57938">
    <property type="entry name" value="DnaJ/Hsp40 cysteine-rich domain"/>
    <property type="match status" value="1"/>
</dbReference>
<evidence type="ECO:0000256" key="5">
    <source>
        <dbReference type="ARBA" id="ARBA00023186"/>
    </source>
</evidence>
<dbReference type="CDD" id="cd10719">
    <property type="entry name" value="DnaJ_zf"/>
    <property type="match status" value="1"/>
</dbReference>
<dbReference type="FunFam" id="2.60.260.20:FF:000003">
    <property type="entry name" value="DnaJ subfamily A member 2"/>
    <property type="match status" value="1"/>
</dbReference>
<dbReference type="OrthoDB" id="550424at2759"/>
<dbReference type="Proteomes" id="UP000033140">
    <property type="component" value="Unassembled WGS sequence"/>
</dbReference>
<keyword evidence="4 6" id="KW-0862">Zinc</keyword>
<dbReference type="Pfam" id="PF00684">
    <property type="entry name" value="DnaJ_CXXCXGXG"/>
    <property type="match status" value="1"/>
</dbReference>
<feature type="domain" description="J" evidence="8">
    <location>
        <begin position="6"/>
        <end position="73"/>
    </location>
</feature>
<dbReference type="InterPro" id="IPR001623">
    <property type="entry name" value="DnaJ_domain"/>
</dbReference>
<protein>
    <recommendedName>
        <fullName evidence="12">J domain-containing protein</fullName>
    </recommendedName>
</protein>
<dbReference type="Gene3D" id="2.10.230.10">
    <property type="entry name" value="Heat shock protein DnaJ, cysteine-rich domain"/>
    <property type="match status" value="1"/>
</dbReference>
<dbReference type="InterPro" id="IPR002939">
    <property type="entry name" value="DnaJ_C"/>
</dbReference>
<dbReference type="GO" id="GO:0030544">
    <property type="term" value="F:Hsp70 protein binding"/>
    <property type="evidence" value="ECO:0007669"/>
    <property type="project" value="InterPro"/>
</dbReference>
<dbReference type="GO" id="GO:0006457">
    <property type="term" value="P:protein folding"/>
    <property type="evidence" value="ECO:0007669"/>
    <property type="project" value="InterPro"/>
</dbReference>
<feature type="compositionally biased region" description="Acidic residues" evidence="7">
    <location>
        <begin position="398"/>
        <end position="414"/>
    </location>
</feature>
<dbReference type="CDD" id="cd06257">
    <property type="entry name" value="DnaJ"/>
    <property type="match status" value="1"/>
</dbReference>
<dbReference type="AlphaFoldDB" id="A0A0E9N7K3"/>
<dbReference type="HAMAP" id="MF_01152">
    <property type="entry name" value="DnaJ"/>
    <property type="match status" value="1"/>
</dbReference>
<dbReference type="InterPro" id="IPR012724">
    <property type="entry name" value="DnaJ"/>
</dbReference>
<evidence type="ECO:0000313" key="11">
    <source>
        <dbReference type="Proteomes" id="UP000033140"/>
    </source>
</evidence>
<reference evidence="10 11" key="1">
    <citation type="journal article" date="2011" name="J. Gen. Appl. Microbiol.">
        <title>Draft genome sequencing of the enigmatic yeast Saitoella complicata.</title>
        <authorList>
            <person name="Nishida H."/>
            <person name="Hamamoto M."/>
            <person name="Sugiyama J."/>
        </authorList>
    </citation>
    <scope>NUCLEOTIDE SEQUENCE [LARGE SCALE GENOMIC DNA]</scope>
    <source>
        <strain evidence="10 11">NRRL Y-17804</strain>
    </source>
</reference>
<dbReference type="InterPro" id="IPR008971">
    <property type="entry name" value="HSP40/DnaJ_pept-bd"/>
</dbReference>
<evidence type="ECO:0000313" key="10">
    <source>
        <dbReference type="EMBL" id="GAO45814.1"/>
    </source>
</evidence>
<dbReference type="SUPFAM" id="SSF49493">
    <property type="entry name" value="HSP40/DnaJ peptide-binding domain"/>
    <property type="match status" value="2"/>
</dbReference>
<accession>A0A0E9N7K3</accession>